<keyword evidence="2" id="KW-0479">Metal-binding</keyword>
<dbReference type="OrthoDB" id="5370478at2759"/>
<dbReference type="PROSITE" id="PS50048">
    <property type="entry name" value="ZN2_CY6_FUNGAL_2"/>
    <property type="match status" value="1"/>
</dbReference>
<dbReference type="GO" id="GO:0008270">
    <property type="term" value="F:zinc ion binding"/>
    <property type="evidence" value="ECO:0007669"/>
    <property type="project" value="InterPro"/>
</dbReference>
<dbReference type="Pfam" id="PF00172">
    <property type="entry name" value="Zn_clus"/>
    <property type="match status" value="1"/>
</dbReference>
<dbReference type="EMBL" id="JAGSXJ010000013">
    <property type="protein sequence ID" value="KAH6686410.1"/>
    <property type="molecule type" value="Genomic_DNA"/>
</dbReference>
<dbReference type="Pfam" id="PF04082">
    <property type="entry name" value="Fungal_trans"/>
    <property type="match status" value="1"/>
</dbReference>
<dbReference type="GO" id="GO:0000981">
    <property type="term" value="F:DNA-binding transcription factor activity, RNA polymerase II-specific"/>
    <property type="evidence" value="ECO:0007669"/>
    <property type="project" value="InterPro"/>
</dbReference>
<feature type="compositionally biased region" description="Polar residues" evidence="6">
    <location>
        <begin position="550"/>
        <end position="561"/>
    </location>
</feature>
<evidence type="ECO:0000256" key="3">
    <source>
        <dbReference type="ARBA" id="ARBA00023015"/>
    </source>
</evidence>
<evidence type="ECO:0000256" key="1">
    <source>
        <dbReference type="ARBA" id="ARBA00004123"/>
    </source>
</evidence>
<dbReference type="SMART" id="SM00066">
    <property type="entry name" value="GAL4"/>
    <property type="match status" value="1"/>
</dbReference>
<sequence>MRTSLSCEFCRRSKIKCVNSGQAPCRKCERSGNPDCQLTRTPTKAGEGTSTPRPRPRSDLPPNVDEHLTSLPLGTILRALHAFTNKVPELRILHPTIFTEEYSVHRSTVAKALLATVLAVVKTLPPTSDLDLSPLLPTSRYVTYAQDALLASILLPPKVQVVQGLLILAFHEWGTRDFHRAWVHCGIAIRIMQSLHSSRVAPYPLDTSPPTVTDAHGLSAAVEARTYWACFIMDCTINSGHYTPRMLTMPEMRRLRVSRPLSTVEFAFGSQPRRPDAAPEEPHTLDPSQSFEMLVGGFDIYAQVMAFIFDDGRRAPGMCALAECPWTAGSLWDTCRTRLERWRVGQHATLHYPENSVAVHMTLGYGESFVYLNLLYYMCRIMLQREYSPFLPTFEMTPRGPVDPPMLEAQAPPGWWNDGARELFESGEHIASLLHDAAQCGVSVCTPFTGFCAFTACFLNLYVTHFPNMNLGRSVNSKTSLERGNRYLSEFKAVWALGDGWVKTVKNASVLFDRATTDRQRYRNKSRFDFDVLHQSIHEYRIVDRSEQHMQQINRAETQPASPAEAPGTVTQEGTLPEFPSAGMEEVQDDLMPGMWPNWWSTLEDVDLSGAFTGG</sequence>
<dbReference type="PANTHER" id="PTHR47338:SF19">
    <property type="entry name" value="ZN(II)2CYS6 TRANSCRIPTION FACTOR (EUROFUNG)"/>
    <property type="match status" value="1"/>
</dbReference>
<dbReference type="PANTHER" id="PTHR47338">
    <property type="entry name" value="ZN(II)2CYS6 TRANSCRIPTION FACTOR (EUROFUNG)-RELATED"/>
    <property type="match status" value="1"/>
</dbReference>
<reference evidence="8" key="1">
    <citation type="journal article" date="2021" name="Nat. Commun.">
        <title>Genetic determinants of endophytism in the Arabidopsis root mycobiome.</title>
        <authorList>
            <person name="Mesny F."/>
            <person name="Miyauchi S."/>
            <person name="Thiergart T."/>
            <person name="Pickel B."/>
            <person name="Atanasova L."/>
            <person name="Karlsson M."/>
            <person name="Huettel B."/>
            <person name="Barry K.W."/>
            <person name="Haridas S."/>
            <person name="Chen C."/>
            <person name="Bauer D."/>
            <person name="Andreopoulos W."/>
            <person name="Pangilinan J."/>
            <person name="LaButti K."/>
            <person name="Riley R."/>
            <person name="Lipzen A."/>
            <person name="Clum A."/>
            <person name="Drula E."/>
            <person name="Henrissat B."/>
            <person name="Kohler A."/>
            <person name="Grigoriev I.V."/>
            <person name="Martin F.M."/>
            <person name="Hacquard S."/>
        </authorList>
    </citation>
    <scope>NUCLEOTIDE SEQUENCE</scope>
    <source>
        <strain evidence="8">MPI-SDFR-AT-0117</strain>
    </source>
</reference>
<keyword evidence="3" id="KW-0805">Transcription regulation</keyword>
<dbReference type="GO" id="GO:0003677">
    <property type="term" value="F:DNA binding"/>
    <property type="evidence" value="ECO:0007669"/>
    <property type="project" value="InterPro"/>
</dbReference>
<dbReference type="SMART" id="SM00906">
    <property type="entry name" value="Fungal_trans"/>
    <property type="match status" value="1"/>
</dbReference>
<evidence type="ECO:0000256" key="6">
    <source>
        <dbReference type="SAM" id="MobiDB-lite"/>
    </source>
</evidence>
<keyword evidence="4" id="KW-0804">Transcription</keyword>
<dbReference type="CDD" id="cd12148">
    <property type="entry name" value="fungal_TF_MHR"/>
    <property type="match status" value="1"/>
</dbReference>
<protein>
    <recommendedName>
        <fullName evidence="7">Zn(2)-C6 fungal-type domain-containing protein</fullName>
    </recommendedName>
</protein>
<dbReference type="InterPro" id="IPR050815">
    <property type="entry name" value="TF_fung"/>
</dbReference>
<dbReference type="InterPro" id="IPR007219">
    <property type="entry name" value="XnlR_reg_dom"/>
</dbReference>
<dbReference type="InterPro" id="IPR001138">
    <property type="entry name" value="Zn2Cys6_DnaBD"/>
</dbReference>
<dbReference type="PROSITE" id="PS00463">
    <property type="entry name" value="ZN2_CY6_FUNGAL_1"/>
    <property type="match status" value="1"/>
</dbReference>
<evidence type="ECO:0000256" key="2">
    <source>
        <dbReference type="ARBA" id="ARBA00022723"/>
    </source>
</evidence>
<dbReference type="Gene3D" id="4.10.240.10">
    <property type="entry name" value="Zn(2)-C6 fungal-type DNA-binding domain"/>
    <property type="match status" value="1"/>
</dbReference>
<comment type="caution">
    <text evidence="8">The sequence shown here is derived from an EMBL/GenBank/DDBJ whole genome shotgun (WGS) entry which is preliminary data.</text>
</comment>
<dbReference type="InterPro" id="IPR036864">
    <property type="entry name" value="Zn2-C6_fun-type_DNA-bd_sf"/>
</dbReference>
<evidence type="ECO:0000256" key="4">
    <source>
        <dbReference type="ARBA" id="ARBA00023163"/>
    </source>
</evidence>
<feature type="region of interest" description="Disordered" evidence="6">
    <location>
        <begin position="550"/>
        <end position="580"/>
    </location>
</feature>
<evidence type="ECO:0000259" key="7">
    <source>
        <dbReference type="PROSITE" id="PS50048"/>
    </source>
</evidence>
<gene>
    <name evidence="8" type="ORF">F5X68DRAFT_269110</name>
</gene>
<proteinExistence type="predicted"/>
<keyword evidence="5" id="KW-0539">Nucleus</keyword>
<dbReference type="AlphaFoldDB" id="A0A9P8VBK2"/>
<feature type="compositionally biased region" description="Polar residues" evidence="6">
    <location>
        <begin position="34"/>
        <end position="52"/>
    </location>
</feature>
<organism evidence="8 9">
    <name type="scientific">Plectosphaerella plurivora</name>
    <dbReference type="NCBI Taxonomy" id="936078"/>
    <lineage>
        <taxon>Eukaryota</taxon>
        <taxon>Fungi</taxon>
        <taxon>Dikarya</taxon>
        <taxon>Ascomycota</taxon>
        <taxon>Pezizomycotina</taxon>
        <taxon>Sordariomycetes</taxon>
        <taxon>Hypocreomycetidae</taxon>
        <taxon>Glomerellales</taxon>
        <taxon>Plectosphaerellaceae</taxon>
        <taxon>Plectosphaerella</taxon>
    </lineage>
</organism>
<dbReference type="SUPFAM" id="SSF57701">
    <property type="entry name" value="Zn2/Cys6 DNA-binding domain"/>
    <property type="match status" value="1"/>
</dbReference>
<evidence type="ECO:0000313" key="9">
    <source>
        <dbReference type="Proteomes" id="UP000770015"/>
    </source>
</evidence>
<name>A0A9P8VBK2_9PEZI</name>
<accession>A0A9P8VBK2</accession>
<dbReference type="GO" id="GO:0005634">
    <property type="term" value="C:nucleus"/>
    <property type="evidence" value="ECO:0007669"/>
    <property type="project" value="UniProtKB-SubCell"/>
</dbReference>
<evidence type="ECO:0000313" key="8">
    <source>
        <dbReference type="EMBL" id="KAH6686410.1"/>
    </source>
</evidence>
<dbReference type="CDD" id="cd00067">
    <property type="entry name" value="GAL4"/>
    <property type="match status" value="1"/>
</dbReference>
<dbReference type="GO" id="GO:0006351">
    <property type="term" value="P:DNA-templated transcription"/>
    <property type="evidence" value="ECO:0007669"/>
    <property type="project" value="InterPro"/>
</dbReference>
<dbReference type="Proteomes" id="UP000770015">
    <property type="component" value="Unassembled WGS sequence"/>
</dbReference>
<feature type="domain" description="Zn(2)-C6 fungal-type" evidence="7">
    <location>
        <begin position="6"/>
        <end position="38"/>
    </location>
</feature>
<feature type="region of interest" description="Disordered" evidence="6">
    <location>
        <begin position="29"/>
        <end position="63"/>
    </location>
</feature>
<keyword evidence="9" id="KW-1185">Reference proteome</keyword>
<evidence type="ECO:0000256" key="5">
    <source>
        <dbReference type="ARBA" id="ARBA00023242"/>
    </source>
</evidence>
<comment type="subcellular location">
    <subcellularLocation>
        <location evidence="1">Nucleus</location>
    </subcellularLocation>
</comment>